<feature type="region of interest" description="Disordered" evidence="1">
    <location>
        <begin position="491"/>
        <end position="514"/>
    </location>
</feature>
<dbReference type="HOGENOM" id="CLU_530150_0_0_1"/>
<feature type="region of interest" description="Disordered" evidence="1">
    <location>
        <begin position="326"/>
        <end position="389"/>
    </location>
</feature>
<keyword evidence="3" id="KW-1185">Reference proteome</keyword>
<dbReference type="AlphaFoldDB" id="A0A0C9V2U5"/>
<reference evidence="2 3" key="1">
    <citation type="submission" date="2014-06" db="EMBL/GenBank/DDBJ databases">
        <title>Evolutionary Origins and Diversification of the Mycorrhizal Mutualists.</title>
        <authorList>
            <consortium name="DOE Joint Genome Institute"/>
            <consortium name="Mycorrhizal Genomics Consortium"/>
            <person name="Kohler A."/>
            <person name="Kuo A."/>
            <person name="Nagy L.G."/>
            <person name="Floudas D."/>
            <person name="Copeland A."/>
            <person name="Barry K.W."/>
            <person name="Cichocki N."/>
            <person name="Veneault-Fourrey C."/>
            <person name="LaButti K."/>
            <person name="Lindquist E.A."/>
            <person name="Lipzen A."/>
            <person name="Lundell T."/>
            <person name="Morin E."/>
            <person name="Murat C."/>
            <person name="Riley R."/>
            <person name="Ohm R."/>
            <person name="Sun H."/>
            <person name="Tunlid A."/>
            <person name="Henrissat B."/>
            <person name="Grigoriev I.V."/>
            <person name="Hibbett D.S."/>
            <person name="Martin F."/>
        </authorList>
    </citation>
    <scope>NUCLEOTIDE SEQUENCE [LARGE SCALE GENOMIC DNA]</scope>
    <source>
        <strain evidence="2 3">SS14</strain>
    </source>
</reference>
<feature type="compositionally biased region" description="Low complexity" evidence="1">
    <location>
        <begin position="128"/>
        <end position="148"/>
    </location>
</feature>
<dbReference type="Proteomes" id="UP000054279">
    <property type="component" value="Unassembled WGS sequence"/>
</dbReference>
<feature type="compositionally biased region" description="Polar residues" evidence="1">
    <location>
        <begin position="175"/>
        <end position="191"/>
    </location>
</feature>
<sequence>MSTYTPEEDDNLVVYIAEHCADEEHRLDIELYERLVGNSIQPEFTRFQSSAWPWARNHRANLWLNRYQTRQAEFDERIEQYLKDQKPREPSVPPIAFLNPYENVLSKRALSEQSYTDEEPPWKKPRLASQASSPPAAGSSRSMPSSLSPEDDTSHNVIPTAFPPNHLRSRLFLPSSASSREPSEGLTTEPETATDPYVSPPPTSSQQHSPKLDAAIHPSSPTNPSPSPEKLEYSETTIARQDTDNTIDRRLEPPKQAPASQTSRPKKTPSVPEHELSEEDPFTSLPPSPKLIQTVVYDFPQPKSHPSFRGESERVRRRIVTETGVVPRKAERKHRIVEERQEEEEMDEEEMHDSKRIRKAQTAEALADKGVVTGPPQAYEGTKTDPSDVYQSAIDKAMDDIAESRNHKDLPRRRASWQHPGTTFSGQAGLTFSSHYPEIADYTEMDVEQDFRQEVDVFQSQEPVASTSAHDSYMLSGQHLLLPETYSVVHPSSPIVNKKESQHRGTRDSPRQPT</sequence>
<feature type="region of interest" description="Disordered" evidence="1">
    <location>
        <begin position="404"/>
        <end position="430"/>
    </location>
</feature>
<organism evidence="2 3">
    <name type="scientific">Sphaerobolus stellatus (strain SS14)</name>
    <dbReference type="NCBI Taxonomy" id="990650"/>
    <lineage>
        <taxon>Eukaryota</taxon>
        <taxon>Fungi</taxon>
        <taxon>Dikarya</taxon>
        <taxon>Basidiomycota</taxon>
        <taxon>Agaricomycotina</taxon>
        <taxon>Agaricomycetes</taxon>
        <taxon>Phallomycetidae</taxon>
        <taxon>Geastrales</taxon>
        <taxon>Sphaerobolaceae</taxon>
        <taxon>Sphaerobolus</taxon>
    </lineage>
</organism>
<protein>
    <submittedName>
        <fullName evidence="2">Uncharacterized protein</fullName>
    </submittedName>
</protein>
<feature type="compositionally biased region" description="Acidic residues" evidence="1">
    <location>
        <begin position="340"/>
        <end position="351"/>
    </location>
</feature>
<accession>A0A0C9V2U5</accession>
<evidence type="ECO:0000256" key="1">
    <source>
        <dbReference type="SAM" id="MobiDB-lite"/>
    </source>
</evidence>
<proteinExistence type="predicted"/>
<name>A0A0C9V2U5_SPHS4</name>
<gene>
    <name evidence="2" type="ORF">M422DRAFT_53212</name>
</gene>
<evidence type="ECO:0000313" key="3">
    <source>
        <dbReference type="Proteomes" id="UP000054279"/>
    </source>
</evidence>
<feature type="region of interest" description="Disordered" evidence="1">
    <location>
        <begin position="110"/>
        <end position="289"/>
    </location>
</feature>
<feature type="compositionally biased region" description="Basic and acidic residues" evidence="1">
    <location>
        <begin position="241"/>
        <end position="253"/>
    </location>
</feature>
<feature type="compositionally biased region" description="Basic and acidic residues" evidence="1">
    <location>
        <begin position="497"/>
        <end position="514"/>
    </location>
</feature>
<dbReference type="OrthoDB" id="435460at2759"/>
<feature type="compositionally biased region" description="Polar residues" evidence="1">
    <location>
        <begin position="419"/>
        <end position="430"/>
    </location>
</feature>
<dbReference type="EMBL" id="KN837236">
    <property type="protein sequence ID" value="KIJ31835.1"/>
    <property type="molecule type" value="Genomic_DNA"/>
</dbReference>
<evidence type="ECO:0000313" key="2">
    <source>
        <dbReference type="EMBL" id="KIJ31835.1"/>
    </source>
</evidence>